<sequence length="220" mass="23026">MPGSPRTRPAKPALSRESIVAAALELVDELGSAAVSMRRVATAVDTAPASLYVYVADRQELMALAHDLAVSGVELPTDADGNWRTRLELLVKRAVDALAAHGDIAAVGLTDLTPGPNSLRITEEVLRLLRVGGIADEACAWAADLFGQYIASSALEEATSRGEQPPGAVAAQLDAVHTALSAEDYPTIRALAPLLTSGDSASRAAWKLRVLIDGILAQSR</sequence>
<keyword evidence="1" id="KW-0805">Transcription regulation</keyword>
<gene>
    <name evidence="6" type="ORF">DV20_07510</name>
</gene>
<accession>A0A066U700</accession>
<dbReference type="Proteomes" id="UP000027345">
    <property type="component" value="Unassembled WGS sequence"/>
</dbReference>
<evidence type="ECO:0000256" key="4">
    <source>
        <dbReference type="PROSITE-ProRule" id="PRU00335"/>
    </source>
</evidence>
<dbReference type="GO" id="GO:0003700">
    <property type="term" value="F:DNA-binding transcription factor activity"/>
    <property type="evidence" value="ECO:0007669"/>
    <property type="project" value="TreeGrafter"/>
</dbReference>
<comment type="caution">
    <text evidence="6">The sequence shown here is derived from an EMBL/GenBank/DDBJ whole genome shotgun (WGS) entry which is preliminary data.</text>
</comment>
<reference evidence="6 7" key="1">
    <citation type="submission" date="2014-05" db="EMBL/GenBank/DDBJ databases">
        <title>Draft genome sequence of Amycolatopsis rifamycinica DSM 46095.</title>
        <authorList>
            <person name="Lal R."/>
            <person name="Saxena A."/>
            <person name="Kumari R."/>
            <person name="Mukherjee U."/>
            <person name="Singh P."/>
            <person name="Sangwan N."/>
            <person name="Mahato N.K."/>
        </authorList>
    </citation>
    <scope>NUCLEOTIDE SEQUENCE [LARGE SCALE GENOMIC DNA]</scope>
    <source>
        <strain evidence="6 7">DSM 46095</strain>
    </source>
</reference>
<evidence type="ECO:0000256" key="1">
    <source>
        <dbReference type="ARBA" id="ARBA00023015"/>
    </source>
</evidence>
<evidence type="ECO:0000313" key="6">
    <source>
        <dbReference type="EMBL" id="KDN22875.1"/>
    </source>
</evidence>
<dbReference type="GO" id="GO:0000976">
    <property type="term" value="F:transcription cis-regulatory region binding"/>
    <property type="evidence" value="ECO:0007669"/>
    <property type="project" value="TreeGrafter"/>
</dbReference>
<feature type="DNA-binding region" description="H-T-H motif" evidence="4">
    <location>
        <begin position="36"/>
        <end position="55"/>
    </location>
</feature>
<dbReference type="RefSeq" id="WP_043777614.1">
    <property type="nucleotide sequence ID" value="NZ_JMQI01000014.1"/>
</dbReference>
<protein>
    <submittedName>
        <fullName evidence="6">Transcriptional regulator</fullName>
    </submittedName>
</protein>
<dbReference type="InterPro" id="IPR004111">
    <property type="entry name" value="Repressor_TetR_C"/>
</dbReference>
<dbReference type="InterPro" id="IPR001647">
    <property type="entry name" value="HTH_TetR"/>
</dbReference>
<dbReference type="InterPro" id="IPR036271">
    <property type="entry name" value="Tet_transcr_reg_TetR-rel_C_sf"/>
</dbReference>
<dbReference type="PROSITE" id="PS50977">
    <property type="entry name" value="HTH_TETR_2"/>
    <property type="match status" value="1"/>
</dbReference>
<keyword evidence="7" id="KW-1185">Reference proteome</keyword>
<name>A0A066U700_9PSEU</name>
<dbReference type="InterPro" id="IPR009057">
    <property type="entry name" value="Homeodomain-like_sf"/>
</dbReference>
<dbReference type="eggNOG" id="COG1309">
    <property type="taxonomic scope" value="Bacteria"/>
</dbReference>
<evidence type="ECO:0000313" key="7">
    <source>
        <dbReference type="Proteomes" id="UP000027345"/>
    </source>
</evidence>
<dbReference type="AlphaFoldDB" id="A0A066U700"/>
<dbReference type="SUPFAM" id="SSF46689">
    <property type="entry name" value="Homeodomain-like"/>
    <property type="match status" value="1"/>
</dbReference>
<dbReference type="Gene3D" id="1.10.357.10">
    <property type="entry name" value="Tetracycline Repressor, domain 2"/>
    <property type="match status" value="1"/>
</dbReference>
<dbReference type="Pfam" id="PF02909">
    <property type="entry name" value="TetR_C_1"/>
    <property type="match status" value="1"/>
</dbReference>
<evidence type="ECO:0000259" key="5">
    <source>
        <dbReference type="PROSITE" id="PS50977"/>
    </source>
</evidence>
<dbReference type="SUPFAM" id="SSF48498">
    <property type="entry name" value="Tetracyclin repressor-like, C-terminal domain"/>
    <property type="match status" value="1"/>
</dbReference>
<dbReference type="PANTHER" id="PTHR30055:SF151">
    <property type="entry name" value="TRANSCRIPTIONAL REGULATORY PROTEIN"/>
    <property type="match status" value="1"/>
</dbReference>
<dbReference type="STRING" id="287986.DV20_07510"/>
<proteinExistence type="predicted"/>
<dbReference type="Pfam" id="PF00440">
    <property type="entry name" value="TetR_N"/>
    <property type="match status" value="1"/>
</dbReference>
<dbReference type="InterPro" id="IPR050109">
    <property type="entry name" value="HTH-type_TetR-like_transc_reg"/>
</dbReference>
<dbReference type="EMBL" id="JMQI01000014">
    <property type="protein sequence ID" value="KDN22875.1"/>
    <property type="molecule type" value="Genomic_DNA"/>
</dbReference>
<keyword evidence="3" id="KW-0804">Transcription</keyword>
<dbReference type="OrthoDB" id="329481at2"/>
<feature type="domain" description="HTH tetR-type" evidence="5">
    <location>
        <begin position="13"/>
        <end position="73"/>
    </location>
</feature>
<dbReference type="PANTHER" id="PTHR30055">
    <property type="entry name" value="HTH-TYPE TRANSCRIPTIONAL REGULATOR RUTR"/>
    <property type="match status" value="1"/>
</dbReference>
<organism evidence="6 7">
    <name type="scientific">Amycolatopsis rifamycinica</name>
    <dbReference type="NCBI Taxonomy" id="287986"/>
    <lineage>
        <taxon>Bacteria</taxon>
        <taxon>Bacillati</taxon>
        <taxon>Actinomycetota</taxon>
        <taxon>Actinomycetes</taxon>
        <taxon>Pseudonocardiales</taxon>
        <taxon>Pseudonocardiaceae</taxon>
        <taxon>Amycolatopsis</taxon>
    </lineage>
</organism>
<keyword evidence="2 4" id="KW-0238">DNA-binding</keyword>
<evidence type="ECO:0000256" key="3">
    <source>
        <dbReference type="ARBA" id="ARBA00023163"/>
    </source>
</evidence>
<evidence type="ECO:0000256" key="2">
    <source>
        <dbReference type="ARBA" id="ARBA00023125"/>
    </source>
</evidence>
<dbReference type="GO" id="GO:0045892">
    <property type="term" value="P:negative regulation of DNA-templated transcription"/>
    <property type="evidence" value="ECO:0007669"/>
    <property type="project" value="InterPro"/>
</dbReference>